<dbReference type="EMBL" id="JAZHXI010000003">
    <property type="protein sequence ID" value="KAL2073848.1"/>
    <property type="molecule type" value="Genomic_DNA"/>
</dbReference>
<proteinExistence type="predicted"/>
<gene>
    <name evidence="3" type="ORF">VTL71DRAFT_11174</name>
</gene>
<feature type="region of interest" description="Disordered" evidence="2">
    <location>
        <begin position="165"/>
        <end position="241"/>
    </location>
</feature>
<name>A0ABR4CV85_9HELO</name>
<protein>
    <submittedName>
        <fullName evidence="3">Uncharacterized protein</fullName>
    </submittedName>
</protein>
<feature type="coiled-coil region" evidence="1">
    <location>
        <begin position="32"/>
        <end position="59"/>
    </location>
</feature>
<accession>A0ABR4CV85</accession>
<feature type="compositionally biased region" description="Polar residues" evidence="2">
    <location>
        <begin position="176"/>
        <end position="190"/>
    </location>
</feature>
<evidence type="ECO:0000313" key="3">
    <source>
        <dbReference type="EMBL" id="KAL2073848.1"/>
    </source>
</evidence>
<evidence type="ECO:0000256" key="2">
    <source>
        <dbReference type="SAM" id="MobiDB-lite"/>
    </source>
</evidence>
<evidence type="ECO:0000313" key="4">
    <source>
        <dbReference type="Proteomes" id="UP001595075"/>
    </source>
</evidence>
<keyword evidence="1" id="KW-0175">Coiled coil</keyword>
<sequence>MTTNSSLLLNRRIPGRLNTPSYNLGKNFTMPASSFQEEIKKLRNNFAEIMDDVKATRRLDMPRQAIACLLSSLSSNSETINESYNEHGSKCGSGFAYGDDIASAAIKKANLKFTEFRRRLQRLEFKIGRDKGIKEGKEFEDEFDSVELDVLIAFYELAKRVQANSKGDGRGMKSQMFASTSRGSGTNDTTRGGDMVYQTPAKSSLEGSGSESEHSNEESSNNSVSTTPPEMSKLVQHQKNSWTRRTINGSTVYVNMYDSSRTRSEQPDTGFLRIENGGSLRFGRQLHIDWGNSPSR</sequence>
<organism evidence="3 4">
    <name type="scientific">Oculimacula yallundae</name>
    <dbReference type="NCBI Taxonomy" id="86028"/>
    <lineage>
        <taxon>Eukaryota</taxon>
        <taxon>Fungi</taxon>
        <taxon>Dikarya</taxon>
        <taxon>Ascomycota</taxon>
        <taxon>Pezizomycotina</taxon>
        <taxon>Leotiomycetes</taxon>
        <taxon>Helotiales</taxon>
        <taxon>Ploettnerulaceae</taxon>
        <taxon>Oculimacula</taxon>
    </lineage>
</organism>
<keyword evidence="4" id="KW-1185">Reference proteome</keyword>
<evidence type="ECO:0000256" key="1">
    <source>
        <dbReference type="SAM" id="Coils"/>
    </source>
</evidence>
<dbReference type="Proteomes" id="UP001595075">
    <property type="component" value="Unassembled WGS sequence"/>
</dbReference>
<reference evidence="3 4" key="1">
    <citation type="journal article" date="2024" name="Commun. Biol.">
        <title>Comparative genomic analysis of thermophilic fungi reveals convergent evolutionary adaptations and gene losses.</title>
        <authorList>
            <person name="Steindorff A.S."/>
            <person name="Aguilar-Pontes M.V."/>
            <person name="Robinson A.J."/>
            <person name="Andreopoulos B."/>
            <person name="LaButti K."/>
            <person name="Kuo A."/>
            <person name="Mondo S."/>
            <person name="Riley R."/>
            <person name="Otillar R."/>
            <person name="Haridas S."/>
            <person name="Lipzen A."/>
            <person name="Grimwood J."/>
            <person name="Schmutz J."/>
            <person name="Clum A."/>
            <person name="Reid I.D."/>
            <person name="Moisan M.C."/>
            <person name="Butler G."/>
            <person name="Nguyen T.T.M."/>
            <person name="Dewar K."/>
            <person name="Conant G."/>
            <person name="Drula E."/>
            <person name="Henrissat B."/>
            <person name="Hansel C."/>
            <person name="Singer S."/>
            <person name="Hutchinson M.I."/>
            <person name="de Vries R.P."/>
            <person name="Natvig D.O."/>
            <person name="Powell A.J."/>
            <person name="Tsang A."/>
            <person name="Grigoriev I.V."/>
        </authorList>
    </citation>
    <scope>NUCLEOTIDE SEQUENCE [LARGE SCALE GENOMIC DNA]</scope>
    <source>
        <strain evidence="3 4">CBS 494.80</strain>
    </source>
</reference>
<comment type="caution">
    <text evidence="3">The sequence shown here is derived from an EMBL/GenBank/DDBJ whole genome shotgun (WGS) entry which is preliminary data.</text>
</comment>